<comment type="subcellular location">
    <subcellularLocation>
        <location evidence="1">Membrane</location>
        <topology evidence="1">Multi-pass membrane protein</topology>
    </subcellularLocation>
</comment>
<evidence type="ECO:0000256" key="2">
    <source>
        <dbReference type="ARBA" id="ARBA00022692"/>
    </source>
</evidence>
<accession>A0ABQ8FKE0</accession>
<feature type="transmembrane region" description="Helical" evidence="9">
    <location>
        <begin position="463"/>
        <end position="485"/>
    </location>
</feature>
<feature type="region of interest" description="Disordered" evidence="8">
    <location>
        <begin position="1"/>
        <end position="20"/>
    </location>
</feature>
<dbReference type="SUPFAM" id="SSF81660">
    <property type="entry name" value="Metal cation-transporting ATPase, ATP-binding domain N"/>
    <property type="match status" value="1"/>
</dbReference>
<keyword evidence="3" id="KW-0547">Nucleotide-binding</keyword>
<gene>
    <name evidence="11" type="ORF">BASA50_002812</name>
</gene>
<dbReference type="Gene3D" id="2.70.150.10">
    <property type="entry name" value="Calcium-transporting ATPase, cytoplasmic transduction domain A"/>
    <property type="match status" value="1"/>
</dbReference>
<dbReference type="SUPFAM" id="SSF81653">
    <property type="entry name" value="Calcium ATPase, transduction domain A"/>
    <property type="match status" value="1"/>
</dbReference>
<dbReference type="InterPro" id="IPR006068">
    <property type="entry name" value="ATPase_P-typ_cation-transptr_C"/>
</dbReference>
<dbReference type="PRINTS" id="PR00120">
    <property type="entry name" value="HATPASE"/>
</dbReference>
<feature type="transmembrane region" description="Helical" evidence="9">
    <location>
        <begin position="1159"/>
        <end position="1178"/>
    </location>
</feature>
<feature type="domain" description="Cation-transporting P-type ATPase N-terminal" evidence="10">
    <location>
        <begin position="222"/>
        <end position="296"/>
    </location>
</feature>
<dbReference type="Pfam" id="PF13246">
    <property type="entry name" value="Cation_ATPase"/>
    <property type="match status" value="1"/>
</dbReference>
<reference evidence="11 12" key="1">
    <citation type="submission" date="2021-02" db="EMBL/GenBank/DDBJ databases">
        <title>Variation within the Batrachochytrium salamandrivorans European outbreak.</title>
        <authorList>
            <person name="Kelly M."/>
            <person name="Pasmans F."/>
            <person name="Shea T.P."/>
            <person name="Munoz J.F."/>
            <person name="Carranza S."/>
            <person name="Cuomo C.A."/>
            <person name="Martel A."/>
        </authorList>
    </citation>
    <scope>NUCLEOTIDE SEQUENCE [LARGE SCALE GENOMIC DNA]</scope>
    <source>
        <strain evidence="11 12">AMFP18/2</strain>
    </source>
</reference>
<evidence type="ECO:0000256" key="6">
    <source>
        <dbReference type="ARBA" id="ARBA00022989"/>
    </source>
</evidence>
<evidence type="ECO:0000256" key="9">
    <source>
        <dbReference type="SAM" id="Phobius"/>
    </source>
</evidence>
<feature type="transmembrane region" description="Helical" evidence="9">
    <location>
        <begin position="977"/>
        <end position="998"/>
    </location>
</feature>
<sequence>MNLAETHHAQQSSSPLPVHYDMDTRSMSVRLDGRASIEHQLDIHVVDLVETAENKDIEVLDILHGLSYVMEYRIRGSKMPHLDAPLMSRLAKGLLQHMSHQTGNLLNQRPTQEADIVFSLFGEFIMEVVEFQLAVEEYSASDLRHCMKLHRRCQPRSTQQQKETAMAVLGLLTTRIPQFSDWKDLVKKDEHDDVERLMKQFPEKFQAPAIPYRKNIFPPPSLYFDKNSERLAEMFGSNTETGLPLDRVELLREHYGSNRLPSPKSPSVFGMIFTQITDFMVIILIIAATIEFATKDVDSATVLLIVVVLNVLIGTVQEYKANRALEALLTLSVPMATVIRGGVKSIVESHELVPGDLLLLEEGDLVPADLRLCESAQLEIVEAILTGEALPVAKSIRTIRKRTRRLPLGDCKGNAFMTTVVAKGRGKGIVVRTGVTTEIGKISQAIVSTPHQKSNIEKKLTTLGQILVAIALTLVVIIILIGLAYKRPASEMIKVGISLGVSVIPEGLVAVVTVAMALGVSRMAAKNAIVRKLPSVETLGAVTVICSDKTGTLTEGKMGAQALWTSDNSFFTMTQSTSLDPSAGVVNQLPSLPLKVALSSDTDLPIPTESISTTIEKDIRLMPSHLAVSMTVAALCCNASIIRDPETNAWKPIGDPTEIALVVASQKAGVSREWLQSEAGFQKIGEYAFDSDRKVMSVIYKQGPSKYSQSPSTDNAFIFVKGAPESVLAHSVSYLDVSEQNTTGFKFMDELPTRPLDDAFVDYVSKRSSIMASSGLRVLSLAIRKVAVDQAIGISKANSYKAAESELVFVGLIGLIDPPKEGVKDSIAICKRAGIKVIMITGDHIATATAIAKQLGILGEEGQSNGRSMKGYEIDLLSEEHLAEQNPFPTVFARVSPDNKLKIVKALQSKGHMVAMTGDGVNDAPAIKRADIGVAMGIGGAEITKQAADIVLADDNFATIVDAVKEGRQVFDNIKKFVVYLLSCNSAEIFLFLMAALANMEMPFTIMQILWANIIADIPPAMSIGVEPAEKNIMDRKPRPLNEGVLTILTSGIVLLHGMMMSIITFSVYVWMERTGLTGIPLGPDGTGRRRSTAFMILTVMQLVQSFHSRSVEDSVFVTGIFGNLWMVGAFFLSFALALIGLLAPGISTWLNFEFVTGYGWLVVFVSVIIQSLFAELVKVGVRHLRAKGFNPTLPPMSRRARAREQAHNTFSVVEVSQ</sequence>
<dbReference type="SFLD" id="SFLDF00027">
    <property type="entry name" value="p-type_atpase"/>
    <property type="match status" value="1"/>
</dbReference>
<dbReference type="PANTHER" id="PTHR43294:SF20">
    <property type="entry name" value="P-TYPE ATPASE"/>
    <property type="match status" value="1"/>
</dbReference>
<evidence type="ECO:0000256" key="3">
    <source>
        <dbReference type="ARBA" id="ARBA00022741"/>
    </source>
</evidence>
<dbReference type="PANTHER" id="PTHR43294">
    <property type="entry name" value="SODIUM/POTASSIUM-TRANSPORTING ATPASE SUBUNIT ALPHA"/>
    <property type="match status" value="1"/>
</dbReference>
<dbReference type="InterPro" id="IPR023299">
    <property type="entry name" value="ATPase_P-typ_cyto_dom_N"/>
</dbReference>
<dbReference type="InterPro" id="IPR050510">
    <property type="entry name" value="Cation_transp_ATPase_P-type"/>
</dbReference>
<evidence type="ECO:0000259" key="10">
    <source>
        <dbReference type="SMART" id="SM00831"/>
    </source>
</evidence>
<organism evidence="11 12">
    <name type="scientific">Batrachochytrium salamandrivorans</name>
    <dbReference type="NCBI Taxonomy" id="1357716"/>
    <lineage>
        <taxon>Eukaryota</taxon>
        <taxon>Fungi</taxon>
        <taxon>Fungi incertae sedis</taxon>
        <taxon>Chytridiomycota</taxon>
        <taxon>Chytridiomycota incertae sedis</taxon>
        <taxon>Chytridiomycetes</taxon>
        <taxon>Rhizophydiales</taxon>
        <taxon>Rhizophydiales incertae sedis</taxon>
        <taxon>Batrachochytrium</taxon>
    </lineage>
</organism>
<protein>
    <recommendedName>
        <fullName evidence="10">Cation-transporting P-type ATPase N-terminal domain-containing protein</fullName>
    </recommendedName>
</protein>
<dbReference type="InterPro" id="IPR059000">
    <property type="entry name" value="ATPase_P-type_domA"/>
</dbReference>
<keyword evidence="2 9" id="KW-0812">Transmembrane</keyword>
<keyword evidence="5" id="KW-1278">Translocase</keyword>
<keyword evidence="12" id="KW-1185">Reference proteome</keyword>
<proteinExistence type="predicted"/>
<evidence type="ECO:0000313" key="12">
    <source>
        <dbReference type="Proteomes" id="UP001648503"/>
    </source>
</evidence>
<feature type="transmembrane region" description="Helical" evidence="9">
    <location>
        <begin position="299"/>
        <end position="316"/>
    </location>
</feature>
<evidence type="ECO:0000256" key="7">
    <source>
        <dbReference type="ARBA" id="ARBA00023136"/>
    </source>
</evidence>
<feature type="transmembrane region" description="Helical" evidence="9">
    <location>
        <begin position="268"/>
        <end position="293"/>
    </location>
</feature>
<dbReference type="Pfam" id="PF00690">
    <property type="entry name" value="Cation_ATPase_N"/>
    <property type="match status" value="1"/>
</dbReference>
<dbReference type="SUPFAM" id="SSF56784">
    <property type="entry name" value="HAD-like"/>
    <property type="match status" value="1"/>
</dbReference>
<feature type="transmembrane region" description="Helical" evidence="9">
    <location>
        <begin position="497"/>
        <end position="521"/>
    </location>
</feature>
<comment type="caution">
    <text evidence="11">The sequence shown here is derived from an EMBL/GenBank/DDBJ whole genome shotgun (WGS) entry which is preliminary data.</text>
</comment>
<dbReference type="SFLD" id="SFLDG00002">
    <property type="entry name" value="C1.7:_P-type_atpase_like"/>
    <property type="match status" value="1"/>
</dbReference>
<dbReference type="Gene3D" id="3.40.50.1000">
    <property type="entry name" value="HAD superfamily/HAD-like"/>
    <property type="match status" value="1"/>
</dbReference>
<dbReference type="InterPro" id="IPR036412">
    <property type="entry name" value="HAD-like_sf"/>
</dbReference>
<dbReference type="Pfam" id="PF00122">
    <property type="entry name" value="E1-E2_ATPase"/>
    <property type="match status" value="1"/>
</dbReference>
<evidence type="ECO:0000313" key="11">
    <source>
        <dbReference type="EMBL" id="KAH6599788.1"/>
    </source>
</evidence>
<dbReference type="Gene3D" id="3.40.1110.10">
    <property type="entry name" value="Calcium-transporting ATPase, cytoplasmic domain N"/>
    <property type="match status" value="1"/>
</dbReference>
<dbReference type="Proteomes" id="UP001648503">
    <property type="component" value="Unassembled WGS sequence"/>
</dbReference>
<dbReference type="SFLD" id="SFLDS00003">
    <property type="entry name" value="Haloacid_Dehalogenase"/>
    <property type="match status" value="1"/>
</dbReference>
<dbReference type="PROSITE" id="PS00154">
    <property type="entry name" value="ATPASE_E1_E2"/>
    <property type="match status" value="1"/>
</dbReference>
<dbReference type="InterPro" id="IPR018303">
    <property type="entry name" value="ATPase_P-typ_P_site"/>
</dbReference>
<dbReference type="Pfam" id="PF00689">
    <property type="entry name" value="Cation_ATPase_C"/>
    <property type="match status" value="1"/>
</dbReference>
<dbReference type="PRINTS" id="PR00119">
    <property type="entry name" value="CATATPASE"/>
</dbReference>
<dbReference type="SUPFAM" id="SSF81665">
    <property type="entry name" value="Calcium ATPase, transmembrane domain M"/>
    <property type="match status" value="1"/>
</dbReference>
<dbReference type="InterPro" id="IPR023214">
    <property type="entry name" value="HAD_sf"/>
</dbReference>
<evidence type="ECO:0000256" key="4">
    <source>
        <dbReference type="ARBA" id="ARBA00022840"/>
    </source>
</evidence>
<keyword evidence="7 9" id="KW-0472">Membrane</keyword>
<dbReference type="NCBIfam" id="TIGR01494">
    <property type="entry name" value="ATPase_P-type"/>
    <property type="match status" value="2"/>
</dbReference>
<dbReference type="InterPro" id="IPR004014">
    <property type="entry name" value="ATPase_P-typ_cation-transptr_N"/>
</dbReference>
<dbReference type="InterPro" id="IPR044492">
    <property type="entry name" value="P_typ_ATPase_HD_dom"/>
</dbReference>
<dbReference type="Gene3D" id="1.20.1110.10">
    <property type="entry name" value="Calcium-transporting ATPase, transmembrane domain"/>
    <property type="match status" value="1"/>
</dbReference>
<dbReference type="InterPro" id="IPR023298">
    <property type="entry name" value="ATPase_P-typ_TM_dom_sf"/>
</dbReference>
<dbReference type="EMBL" id="JAFCIX010000060">
    <property type="protein sequence ID" value="KAH6599788.1"/>
    <property type="molecule type" value="Genomic_DNA"/>
</dbReference>
<keyword evidence="4" id="KW-0067">ATP-binding</keyword>
<dbReference type="InterPro" id="IPR008250">
    <property type="entry name" value="ATPase_P-typ_transduc_dom_A_sf"/>
</dbReference>
<evidence type="ECO:0000256" key="1">
    <source>
        <dbReference type="ARBA" id="ARBA00004141"/>
    </source>
</evidence>
<dbReference type="SMART" id="SM00831">
    <property type="entry name" value="Cation_ATPase_N"/>
    <property type="match status" value="1"/>
</dbReference>
<evidence type="ECO:0000256" key="8">
    <source>
        <dbReference type="SAM" id="MobiDB-lite"/>
    </source>
</evidence>
<name>A0ABQ8FKE0_9FUNG</name>
<feature type="transmembrane region" description="Helical" evidence="9">
    <location>
        <begin position="1121"/>
        <end position="1147"/>
    </location>
</feature>
<keyword evidence="6 9" id="KW-1133">Transmembrane helix</keyword>
<evidence type="ECO:0000256" key="5">
    <source>
        <dbReference type="ARBA" id="ARBA00022967"/>
    </source>
</evidence>
<dbReference type="InterPro" id="IPR001757">
    <property type="entry name" value="P_typ_ATPase"/>
</dbReference>
<feature type="transmembrane region" description="Helical" evidence="9">
    <location>
        <begin position="1045"/>
        <end position="1072"/>
    </location>
</feature>
<dbReference type="Pfam" id="PF08282">
    <property type="entry name" value="Hydrolase_3"/>
    <property type="match status" value="1"/>
</dbReference>